<dbReference type="Proteomes" id="UP001235840">
    <property type="component" value="Unassembled WGS sequence"/>
</dbReference>
<dbReference type="RefSeq" id="WP_307394646.1">
    <property type="nucleotide sequence ID" value="NZ_BAAADK010000020.1"/>
</dbReference>
<reference evidence="3 4" key="1">
    <citation type="submission" date="2023-07" db="EMBL/GenBank/DDBJ databases">
        <title>Genomic Encyclopedia of Type Strains, Phase IV (KMG-IV): sequencing the most valuable type-strain genomes for metagenomic binning, comparative biology and taxonomic classification.</title>
        <authorList>
            <person name="Goeker M."/>
        </authorList>
    </citation>
    <scope>NUCLEOTIDE SEQUENCE [LARGE SCALE GENOMIC DNA]</scope>
    <source>
        <strain evidence="3 4">DSM 12751</strain>
    </source>
</reference>
<dbReference type="EMBL" id="JAUSTY010000008">
    <property type="protein sequence ID" value="MDQ0166443.1"/>
    <property type="molecule type" value="Genomic_DNA"/>
</dbReference>
<dbReference type="PANTHER" id="PTHR33269">
    <property type="entry name" value="NADH-UBIQUINONE OXIDOREDUCTASE CHAIN 6"/>
    <property type="match status" value="1"/>
</dbReference>
<keyword evidence="2" id="KW-1003">Cell membrane</keyword>
<keyword evidence="4" id="KW-1185">Reference proteome</keyword>
<proteinExistence type="inferred from homology"/>
<comment type="function">
    <text evidence="2">NDH-1 shuttles electrons from NADH, via FMN and iron-sulfur (Fe-S) centers, to quinones in the respiratory chain. Couples the redox reaction to proton translocation (for every two electrons transferred, four hydrogen ions are translocated across the cytoplasmic membrane), and thus conserves the redox energy in a proton gradient.</text>
</comment>
<dbReference type="InterPro" id="IPR001457">
    <property type="entry name" value="NADH_UbQ/plastoQ_OxRdtase_su6"/>
</dbReference>
<organism evidence="3 4">
    <name type="scientific">Caldalkalibacillus horti</name>
    <dbReference type="NCBI Taxonomy" id="77523"/>
    <lineage>
        <taxon>Bacteria</taxon>
        <taxon>Bacillati</taxon>
        <taxon>Bacillota</taxon>
        <taxon>Bacilli</taxon>
        <taxon>Bacillales</taxon>
        <taxon>Bacillaceae</taxon>
        <taxon>Caldalkalibacillus</taxon>
    </lineage>
</organism>
<dbReference type="PANTHER" id="PTHR33269:SF17">
    <property type="entry name" value="NADH-UBIQUINONE OXIDOREDUCTASE CHAIN 6"/>
    <property type="match status" value="1"/>
</dbReference>
<evidence type="ECO:0000313" key="4">
    <source>
        <dbReference type="Proteomes" id="UP001235840"/>
    </source>
</evidence>
<keyword evidence="2" id="KW-0874">Quinone</keyword>
<comment type="caution">
    <text evidence="3">The sequence shown here is derived from an EMBL/GenBank/DDBJ whole genome shotgun (WGS) entry which is preliminary data.</text>
</comment>
<evidence type="ECO:0000256" key="2">
    <source>
        <dbReference type="RuleBase" id="RU004429"/>
    </source>
</evidence>
<protein>
    <recommendedName>
        <fullName evidence="2">NADH-quinone oxidoreductase subunit J</fullName>
        <ecNumber evidence="2">7.1.1.-</ecNumber>
    </recommendedName>
</protein>
<sequence>MSGEMIAFLVLAVLTLAGAILMINLTKVVHMVIALALTFLGIAGLFILLEAEFIAFAQVLIYGGAVAIIMLFGIMLTKHDDQDETRRVGHKIFAGLIVVGFFLISLKAIFSINWTPQNQSFVESNTAEIGVQLFAKYVIPFELVSVVLLVALIGAIILAKKDDPVVTKEGEKSD</sequence>
<evidence type="ECO:0000313" key="3">
    <source>
        <dbReference type="EMBL" id="MDQ0166443.1"/>
    </source>
</evidence>
<gene>
    <name evidence="3" type="ORF">J2S11_002347</name>
</gene>
<keyword evidence="2" id="KW-0472">Membrane</keyword>
<feature type="transmembrane region" description="Helical" evidence="2">
    <location>
        <begin position="32"/>
        <end position="49"/>
    </location>
</feature>
<comment type="catalytic activity">
    <reaction evidence="2">
        <text>a quinone + NADH + 5 H(+)(in) = a quinol + NAD(+) + 4 H(+)(out)</text>
        <dbReference type="Rhea" id="RHEA:57888"/>
        <dbReference type="ChEBI" id="CHEBI:15378"/>
        <dbReference type="ChEBI" id="CHEBI:24646"/>
        <dbReference type="ChEBI" id="CHEBI:57540"/>
        <dbReference type="ChEBI" id="CHEBI:57945"/>
        <dbReference type="ChEBI" id="CHEBI:132124"/>
    </reaction>
</comment>
<dbReference type="Gene3D" id="1.20.120.1200">
    <property type="entry name" value="NADH-ubiquinone/plastoquinone oxidoreductase chain 6, subunit NuoJ"/>
    <property type="match status" value="1"/>
</dbReference>
<accession>A0ABT9VZN1</accession>
<keyword evidence="2" id="KW-1133">Transmembrane helix</keyword>
<dbReference type="NCBIfam" id="NF005168">
    <property type="entry name" value="PRK06638.2-3"/>
    <property type="match status" value="1"/>
</dbReference>
<dbReference type="InterPro" id="IPR042106">
    <property type="entry name" value="Nuo/plastoQ_OxRdtase_6_NuoJ"/>
</dbReference>
<feature type="transmembrane region" description="Helical" evidence="2">
    <location>
        <begin position="55"/>
        <end position="76"/>
    </location>
</feature>
<evidence type="ECO:0000256" key="1">
    <source>
        <dbReference type="ARBA" id="ARBA00005698"/>
    </source>
</evidence>
<dbReference type="EC" id="7.1.1.-" evidence="2"/>
<keyword evidence="2" id="KW-0812">Transmembrane</keyword>
<feature type="transmembrane region" description="Helical" evidence="2">
    <location>
        <begin position="6"/>
        <end position="25"/>
    </location>
</feature>
<comment type="similarity">
    <text evidence="1 2">Belongs to the complex I subunit 6 family.</text>
</comment>
<name>A0ABT9VZN1_9BACI</name>
<keyword evidence="2" id="KW-0520">NAD</keyword>
<dbReference type="Pfam" id="PF00499">
    <property type="entry name" value="Oxidored_q3"/>
    <property type="match status" value="1"/>
</dbReference>
<feature type="transmembrane region" description="Helical" evidence="2">
    <location>
        <begin position="134"/>
        <end position="159"/>
    </location>
</feature>
<feature type="transmembrane region" description="Helical" evidence="2">
    <location>
        <begin position="88"/>
        <end position="114"/>
    </location>
</feature>
<comment type="subcellular location">
    <subcellularLocation>
        <location evidence="2">Cell membrane</location>
        <topology evidence="2">Multi-pass membrane protein</topology>
    </subcellularLocation>
</comment>